<dbReference type="AlphaFoldDB" id="A0AAN0MD96"/>
<dbReference type="GO" id="GO:0000160">
    <property type="term" value="P:phosphorelay signal transduction system"/>
    <property type="evidence" value="ECO:0007669"/>
    <property type="project" value="InterPro"/>
</dbReference>
<dbReference type="InterPro" id="IPR050595">
    <property type="entry name" value="Bact_response_regulator"/>
</dbReference>
<dbReference type="SMART" id="SM00448">
    <property type="entry name" value="REC"/>
    <property type="match status" value="1"/>
</dbReference>
<evidence type="ECO:0000313" key="5">
    <source>
        <dbReference type="Proteomes" id="UP001470809"/>
    </source>
</evidence>
<feature type="modified residue" description="4-aspartylphosphate" evidence="2">
    <location>
        <position position="57"/>
    </location>
</feature>
<dbReference type="InterPro" id="IPR011006">
    <property type="entry name" value="CheY-like_superfamily"/>
</dbReference>
<evidence type="ECO:0000313" key="4">
    <source>
        <dbReference type="EMBL" id="WZU67538.1"/>
    </source>
</evidence>
<sequence length="124" mass="13206">MSHSLKGLDVFLVEDDFLILLDMKFILEDAGASVISAATLAQADTLSTGSFDAAVLDIRLPDGDAYALAARLKAQNTPLIFHTGNANQARLRQEFPEAVTLSKPISEAHLLAAVKQQSSAPVQS</sequence>
<dbReference type="EMBL" id="CP151767">
    <property type="protein sequence ID" value="WZU67538.1"/>
    <property type="molecule type" value="Genomic_DNA"/>
</dbReference>
<dbReference type="Gene3D" id="3.40.50.2300">
    <property type="match status" value="1"/>
</dbReference>
<dbReference type="PANTHER" id="PTHR44591">
    <property type="entry name" value="STRESS RESPONSE REGULATOR PROTEIN 1"/>
    <property type="match status" value="1"/>
</dbReference>
<dbReference type="PANTHER" id="PTHR44591:SF21">
    <property type="entry name" value="TWO-COMPONENT RESPONSE REGULATOR"/>
    <property type="match status" value="1"/>
</dbReference>
<dbReference type="SUPFAM" id="SSF52172">
    <property type="entry name" value="CheY-like"/>
    <property type="match status" value="1"/>
</dbReference>
<gene>
    <name evidence="4" type="ORF">AABB31_21880</name>
</gene>
<dbReference type="PROSITE" id="PS50110">
    <property type="entry name" value="RESPONSE_REGULATORY"/>
    <property type="match status" value="1"/>
</dbReference>
<organism evidence="4 5">
    <name type="scientific">Yoonia rhodophyticola</name>
    <dbReference type="NCBI Taxonomy" id="3137370"/>
    <lineage>
        <taxon>Bacteria</taxon>
        <taxon>Pseudomonadati</taxon>
        <taxon>Pseudomonadota</taxon>
        <taxon>Alphaproteobacteria</taxon>
        <taxon>Rhodobacterales</taxon>
        <taxon>Paracoccaceae</taxon>
        <taxon>Yoonia</taxon>
    </lineage>
</organism>
<dbReference type="Pfam" id="PF00072">
    <property type="entry name" value="Response_reg"/>
    <property type="match status" value="1"/>
</dbReference>
<reference evidence="4" key="1">
    <citation type="submission" date="2024-08" db="EMBL/GenBank/DDBJ databases">
        <title>Phylogenomic analyses of a clade within the roseobacter group suggest taxonomic reassignments of species of the genera Aestuariivita, Citreicella, Loktanella, Nautella, Pelagibaca, Ruegeria, Thalassobius, Thiobacimonas and Tropicibacter, and the proposal o.</title>
        <authorList>
            <person name="Jeon C.O."/>
        </authorList>
    </citation>
    <scope>NUCLEOTIDE SEQUENCE</scope>
    <source>
        <strain evidence="4">SS1-5</strain>
    </source>
</reference>
<keyword evidence="5" id="KW-1185">Reference proteome</keyword>
<dbReference type="RefSeq" id="WP_342076849.1">
    <property type="nucleotide sequence ID" value="NZ_CP151767.2"/>
</dbReference>
<keyword evidence="1 2" id="KW-0597">Phosphoprotein</keyword>
<feature type="domain" description="Response regulatory" evidence="3">
    <location>
        <begin position="9"/>
        <end position="118"/>
    </location>
</feature>
<accession>A0AAN0MD96</accession>
<protein>
    <submittedName>
        <fullName evidence="4">Response regulator</fullName>
    </submittedName>
</protein>
<evidence type="ECO:0000259" key="3">
    <source>
        <dbReference type="PROSITE" id="PS50110"/>
    </source>
</evidence>
<dbReference type="Proteomes" id="UP001470809">
    <property type="component" value="Chromosome"/>
</dbReference>
<evidence type="ECO:0000256" key="1">
    <source>
        <dbReference type="ARBA" id="ARBA00022553"/>
    </source>
</evidence>
<proteinExistence type="predicted"/>
<name>A0AAN0MD96_9RHOB</name>
<dbReference type="KEGG" id="yrh:AABB31_21880"/>
<dbReference type="InterPro" id="IPR001789">
    <property type="entry name" value="Sig_transdc_resp-reg_receiver"/>
</dbReference>
<evidence type="ECO:0000256" key="2">
    <source>
        <dbReference type="PROSITE-ProRule" id="PRU00169"/>
    </source>
</evidence>